<dbReference type="EMBL" id="ML993582">
    <property type="protein sequence ID" value="KAF2171779.1"/>
    <property type="molecule type" value="Genomic_DNA"/>
</dbReference>
<evidence type="ECO:0000313" key="3">
    <source>
        <dbReference type="Proteomes" id="UP000799537"/>
    </source>
</evidence>
<dbReference type="AlphaFoldDB" id="A0A6A6D108"/>
<accession>A0A6A6D108</accession>
<proteinExistence type="predicted"/>
<keyword evidence="3" id="KW-1185">Reference proteome</keyword>
<feature type="signal peptide" evidence="1">
    <location>
        <begin position="1"/>
        <end position="22"/>
    </location>
</feature>
<gene>
    <name evidence="2" type="ORF">M409DRAFT_18012</name>
</gene>
<dbReference type="RefSeq" id="XP_033672668.1">
    <property type="nucleotide sequence ID" value="XM_033804317.1"/>
</dbReference>
<name>A0A6A6D108_ZASCE</name>
<evidence type="ECO:0000313" key="2">
    <source>
        <dbReference type="EMBL" id="KAF2171779.1"/>
    </source>
</evidence>
<evidence type="ECO:0008006" key="4">
    <source>
        <dbReference type="Google" id="ProtNLM"/>
    </source>
</evidence>
<reference evidence="2" key="1">
    <citation type="journal article" date="2020" name="Stud. Mycol.">
        <title>101 Dothideomycetes genomes: a test case for predicting lifestyles and emergence of pathogens.</title>
        <authorList>
            <person name="Haridas S."/>
            <person name="Albert R."/>
            <person name="Binder M."/>
            <person name="Bloem J."/>
            <person name="Labutti K."/>
            <person name="Salamov A."/>
            <person name="Andreopoulos B."/>
            <person name="Baker S."/>
            <person name="Barry K."/>
            <person name="Bills G."/>
            <person name="Bluhm B."/>
            <person name="Cannon C."/>
            <person name="Castanera R."/>
            <person name="Culley D."/>
            <person name="Daum C."/>
            <person name="Ezra D."/>
            <person name="Gonzalez J."/>
            <person name="Henrissat B."/>
            <person name="Kuo A."/>
            <person name="Liang C."/>
            <person name="Lipzen A."/>
            <person name="Lutzoni F."/>
            <person name="Magnuson J."/>
            <person name="Mondo S."/>
            <person name="Nolan M."/>
            <person name="Ohm R."/>
            <person name="Pangilinan J."/>
            <person name="Park H.-J."/>
            <person name="Ramirez L."/>
            <person name="Alfaro M."/>
            <person name="Sun H."/>
            <person name="Tritt A."/>
            <person name="Yoshinaga Y."/>
            <person name="Zwiers L.-H."/>
            <person name="Turgeon B."/>
            <person name="Goodwin S."/>
            <person name="Spatafora J."/>
            <person name="Crous P."/>
            <person name="Grigoriev I."/>
        </authorList>
    </citation>
    <scope>NUCLEOTIDE SEQUENCE</scope>
    <source>
        <strain evidence="2">ATCC 36951</strain>
    </source>
</reference>
<evidence type="ECO:0000256" key="1">
    <source>
        <dbReference type="SAM" id="SignalP"/>
    </source>
</evidence>
<sequence>MQNNLNLASLAALAGLHASTQAISIGFGQQIIEHGGNKCLEWTTWVHGESACPEAHDLTAQQNDPCNIEFSHWGTTFKFLDCSSDNIPGAVIDVTHPDVEVSCSSSNDKKVHCHGDQHDIIQKVQCVD</sequence>
<protein>
    <recommendedName>
        <fullName evidence="4">Cyanovirin-N domain-containing protein</fullName>
    </recommendedName>
</protein>
<dbReference type="Proteomes" id="UP000799537">
    <property type="component" value="Unassembled WGS sequence"/>
</dbReference>
<feature type="chain" id="PRO_5025436186" description="Cyanovirin-N domain-containing protein" evidence="1">
    <location>
        <begin position="23"/>
        <end position="128"/>
    </location>
</feature>
<organism evidence="2 3">
    <name type="scientific">Zasmidium cellare ATCC 36951</name>
    <dbReference type="NCBI Taxonomy" id="1080233"/>
    <lineage>
        <taxon>Eukaryota</taxon>
        <taxon>Fungi</taxon>
        <taxon>Dikarya</taxon>
        <taxon>Ascomycota</taxon>
        <taxon>Pezizomycotina</taxon>
        <taxon>Dothideomycetes</taxon>
        <taxon>Dothideomycetidae</taxon>
        <taxon>Mycosphaerellales</taxon>
        <taxon>Mycosphaerellaceae</taxon>
        <taxon>Zasmidium</taxon>
    </lineage>
</organism>
<keyword evidence="1" id="KW-0732">Signal</keyword>
<dbReference type="GeneID" id="54557589"/>
<dbReference type="OrthoDB" id="4438755at2759"/>